<dbReference type="Gene3D" id="1.10.3720.10">
    <property type="entry name" value="MetI-like"/>
    <property type="match status" value="1"/>
</dbReference>
<evidence type="ECO:0000256" key="3">
    <source>
        <dbReference type="ARBA" id="ARBA00022475"/>
    </source>
</evidence>
<dbReference type="NCBIfam" id="TIGR01097">
    <property type="entry name" value="PhnE"/>
    <property type="match status" value="1"/>
</dbReference>
<keyword evidence="5 7" id="KW-1133">Transmembrane helix</keyword>
<comment type="similarity">
    <text evidence="7">Belongs to the binding-protein-dependent transport system permease family.</text>
</comment>
<dbReference type="GO" id="GO:0005886">
    <property type="term" value="C:plasma membrane"/>
    <property type="evidence" value="ECO:0007669"/>
    <property type="project" value="UniProtKB-SubCell"/>
</dbReference>
<dbReference type="PROSITE" id="PS50928">
    <property type="entry name" value="ABC_TM1"/>
    <property type="match status" value="1"/>
</dbReference>
<organism evidence="9 10">
    <name type="scientific">Marine Group III euryarchaeote CG-Epi6</name>
    <dbReference type="NCBI Taxonomy" id="1889000"/>
    <lineage>
        <taxon>Archaea</taxon>
        <taxon>Methanobacteriati</taxon>
        <taxon>Thermoplasmatota</taxon>
        <taxon>Thermoplasmata</taxon>
        <taxon>Candidatus Thermoprofundales</taxon>
    </lineage>
</organism>
<name>A0A1J5T3M4_9ARCH</name>
<protein>
    <submittedName>
        <fullName evidence="9">Phosphonate ABC transporter, permease protein PhnE</fullName>
    </submittedName>
</protein>
<gene>
    <name evidence="9" type="ORF">BEU03_00790</name>
</gene>
<sequence length="294" mass="33479">MNFDKEIFLKRKKYPIFLFVIILTTWFVFVDLVDGNWKTLENSLDNLSVFFYESLWPPNWKVLEARSYPVCDRNWDILCSPAYIGIIETLKIAFVSTGLGFILSLPLATLASRNLYRDSVAIPFRFLLSAMRTLPSLIWAIFFVILIGLGPISGVMAMTFYTIGYLGKLQYETIEGLSKDPLDAAKAMGLSNIEIIMRVVIPESANNLISQLLFMFEYNVRHGSVIGIVGAGGIGYYISTYLKFLQYDKVMALLIVLFFVVVIIDLLSIKARSYFVDDVSFKYPSFLHKILRGK</sequence>
<accession>A0A1J5T3M4</accession>
<comment type="subcellular location">
    <subcellularLocation>
        <location evidence="1 7">Cell membrane</location>
        <topology evidence="1 7">Multi-pass membrane protein</topology>
    </subcellularLocation>
</comment>
<dbReference type="EMBL" id="MIYV01000021">
    <property type="protein sequence ID" value="OIR10853.1"/>
    <property type="molecule type" value="Genomic_DNA"/>
</dbReference>
<keyword evidence="4 7" id="KW-0812">Transmembrane</keyword>
<dbReference type="AlphaFoldDB" id="A0A1J5T3M4"/>
<proteinExistence type="inferred from homology"/>
<evidence type="ECO:0000313" key="9">
    <source>
        <dbReference type="EMBL" id="OIR10853.1"/>
    </source>
</evidence>
<evidence type="ECO:0000259" key="8">
    <source>
        <dbReference type="PROSITE" id="PS50928"/>
    </source>
</evidence>
<dbReference type="SUPFAM" id="SSF161098">
    <property type="entry name" value="MetI-like"/>
    <property type="match status" value="1"/>
</dbReference>
<comment type="caution">
    <text evidence="9">The sequence shown here is derived from an EMBL/GenBank/DDBJ whole genome shotgun (WGS) entry which is preliminary data.</text>
</comment>
<feature type="domain" description="ABC transmembrane type-1" evidence="8">
    <location>
        <begin position="86"/>
        <end position="268"/>
    </location>
</feature>
<feature type="transmembrane region" description="Helical" evidence="7">
    <location>
        <begin position="220"/>
        <end position="238"/>
    </location>
</feature>
<keyword evidence="6 7" id="KW-0472">Membrane</keyword>
<evidence type="ECO:0000256" key="7">
    <source>
        <dbReference type="RuleBase" id="RU363032"/>
    </source>
</evidence>
<evidence type="ECO:0000256" key="2">
    <source>
        <dbReference type="ARBA" id="ARBA00022448"/>
    </source>
</evidence>
<dbReference type="CDD" id="cd06261">
    <property type="entry name" value="TM_PBP2"/>
    <property type="match status" value="1"/>
</dbReference>
<reference evidence="9 10" key="1">
    <citation type="submission" date="2016-08" db="EMBL/GenBank/DDBJ databases">
        <title>New Insights into Marine Group III Euryarchaeota, from dark to light.</title>
        <authorList>
            <person name="Haro-Moreno J.M."/>
            <person name="Rodriguez-Valera F."/>
            <person name="Lopez-Garcia P."/>
            <person name="Moreira D."/>
            <person name="Martin-Cuadrado A.B."/>
        </authorList>
    </citation>
    <scope>NUCLEOTIDE SEQUENCE [LARGE SCALE GENOMIC DNA]</scope>
    <source>
        <strain evidence="9">CG-Epi6</strain>
    </source>
</reference>
<evidence type="ECO:0000256" key="6">
    <source>
        <dbReference type="ARBA" id="ARBA00023136"/>
    </source>
</evidence>
<feature type="transmembrane region" description="Helical" evidence="7">
    <location>
        <begin position="14"/>
        <end position="33"/>
    </location>
</feature>
<dbReference type="PANTHER" id="PTHR30043">
    <property type="entry name" value="PHOSPHONATES TRANSPORT SYSTEM PERMEASE PROTEIN"/>
    <property type="match status" value="1"/>
</dbReference>
<keyword evidence="2 7" id="KW-0813">Transport</keyword>
<feature type="transmembrane region" description="Helical" evidence="7">
    <location>
        <begin position="137"/>
        <end position="163"/>
    </location>
</feature>
<dbReference type="InterPro" id="IPR005769">
    <property type="entry name" value="PhnE/PtxC"/>
</dbReference>
<dbReference type="InterPro" id="IPR000515">
    <property type="entry name" value="MetI-like"/>
</dbReference>
<dbReference type="InterPro" id="IPR035906">
    <property type="entry name" value="MetI-like_sf"/>
</dbReference>
<evidence type="ECO:0000256" key="5">
    <source>
        <dbReference type="ARBA" id="ARBA00022989"/>
    </source>
</evidence>
<evidence type="ECO:0000313" key="10">
    <source>
        <dbReference type="Proteomes" id="UP000183403"/>
    </source>
</evidence>
<dbReference type="PANTHER" id="PTHR30043:SF1">
    <property type="entry name" value="ABC TRANSPORT SYSTEM PERMEASE PROTEIN P69"/>
    <property type="match status" value="1"/>
</dbReference>
<evidence type="ECO:0000256" key="1">
    <source>
        <dbReference type="ARBA" id="ARBA00004651"/>
    </source>
</evidence>
<keyword evidence="3" id="KW-1003">Cell membrane</keyword>
<dbReference type="GO" id="GO:0015416">
    <property type="term" value="F:ABC-type phosphonate transporter activity"/>
    <property type="evidence" value="ECO:0007669"/>
    <property type="project" value="InterPro"/>
</dbReference>
<dbReference type="Pfam" id="PF00528">
    <property type="entry name" value="BPD_transp_1"/>
    <property type="match status" value="1"/>
</dbReference>
<feature type="transmembrane region" description="Helical" evidence="7">
    <location>
        <begin position="92"/>
        <end position="116"/>
    </location>
</feature>
<dbReference type="Proteomes" id="UP000183403">
    <property type="component" value="Unassembled WGS sequence"/>
</dbReference>
<evidence type="ECO:0000256" key="4">
    <source>
        <dbReference type="ARBA" id="ARBA00022692"/>
    </source>
</evidence>
<feature type="transmembrane region" description="Helical" evidence="7">
    <location>
        <begin position="250"/>
        <end position="269"/>
    </location>
</feature>